<keyword evidence="6" id="KW-1185">Reference proteome</keyword>
<reference evidence="5 6" key="1">
    <citation type="submission" date="2018-12" db="EMBL/GenBank/DDBJ databases">
        <title>Croceicoccus ponticola sp. nov., a lipolytic bacterium isolated from seawater.</title>
        <authorList>
            <person name="Yoon J.-H."/>
        </authorList>
    </citation>
    <scope>NUCLEOTIDE SEQUENCE [LARGE SCALE GENOMIC DNA]</scope>
    <source>
        <strain evidence="5 6">GM-16</strain>
    </source>
</reference>
<evidence type="ECO:0000259" key="4">
    <source>
        <dbReference type="PROSITE" id="PS50887"/>
    </source>
</evidence>
<dbReference type="Pfam" id="PF00990">
    <property type="entry name" value="GGDEF"/>
    <property type="match status" value="1"/>
</dbReference>
<feature type="transmembrane region" description="Helical" evidence="3">
    <location>
        <begin position="60"/>
        <end position="87"/>
    </location>
</feature>
<accession>A0A437GVY5</accession>
<dbReference type="Proteomes" id="UP000283003">
    <property type="component" value="Unassembled WGS sequence"/>
</dbReference>
<dbReference type="InterPro" id="IPR043128">
    <property type="entry name" value="Rev_trsase/Diguanyl_cyclase"/>
</dbReference>
<dbReference type="PANTHER" id="PTHR45138:SF9">
    <property type="entry name" value="DIGUANYLATE CYCLASE DGCM-RELATED"/>
    <property type="match status" value="1"/>
</dbReference>
<dbReference type="Gene3D" id="3.30.70.270">
    <property type="match status" value="1"/>
</dbReference>
<dbReference type="InterPro" id="IPR000160">
    <property type="entry name" value="GGDEF_dom"/>
</dbReference>
<evidence type="ECO:0000313" key="5">
    <source>
        <dbReference type="EMBL" id="RVQ66034.1"/>
    </source>
</evidence>
<dbReference type="GO" id="GO:0005886">
    <property type="term" value="C:plasma membrane"/>
    <property type="evidence" value="ECO:0007669"/>
    <property type="project" value="TreeGrafter"/>
</dbReference>
<dbReference type="OrthoDB" id="9812260at2"/>
<dbReference type="EMBL" id="RXOL01000005">
    <property type="protein sequence ID" value="RVQ66034.1"/>
    <property type="molecule type" value="Genomic_DNA"/>
</dbReference>
<dbReference type="PANTHER" id="PTHR45138">
    <property type="entry name" value="REGULATORY COMPONENTS OF SENSORY TRANSDUCTION SYSTEM"/>
    <property type="match status" value="1"/>
</dbReference>
<evidence type="ECO:0000313" key="6">
    <source>
        <dbReference type="Proteomes" id="UP000283003"/>
    </source>
</evidence>
<feature type="transmembrane region" description="Helical" evidence="3">
    <location>
        <begin position="31"/>
        <end position="48"/>
    </location>
</feature>
<dbReference type="InterPro" id="IPR050469">
    <property type="entry name" value="Diguanylate_Cyclase"/>
</dbReference>
<organism evidence="5 6">
    <name type="scientific">Croceicoccus ponticola</name>
    <dbReference type="NCBI Taxonomy" id="2217664"/>
    <lineage>
        <taxon>Bacteria</taxon>
        <taxon>Pseudomonadati</taxon>
        <taxon>Pseudomonadota</taxon>
        <taxon>Alphaproteobacteria</taxon>
        <taxon>Sphingomonadales</taxon>
        <taxon>Erythrobacteraceae</taxon>
        <taxon>Croceicoccus</taxon>
    </lineage>
</organism>
<proteinExistence type="predicted"/>
<keyword evidence="3" id="KW-0472">Membrane</keyword>
<comment type="caution">
    <text evidence="5">The sequence shown here is derived from an EMBL/GenBank/DDBJ whole genome shotgun (WGS) entry which is preliminary data.</text>
</comment>
<gene>
    <name evidence="5" type="ORF">EKN06_11870</name>
</gene>
<dbReference type="InterPro" id="IPR029787">
    <property type="entry name" value="Nucleotide_cyclase"/>
</dbReference>
<evidence type="ECO:0000256" key="2">
    <source>
        <dbReference type="ARBA" id="ARBA00034247"/>
    </source>
</evidence>
<feature type="transmembrane region" description="Helical" evidence="3">
    <location>
        <begin position="107"/>
        <end position="124"/>
    </location>
</feature>
<feature type="domain" description="GGDEF" evidence="4">
    <location>
        <begin position="161"/>
        <end position="291"/>
    </location>
</feature>
<protein>
    <recommendedName>
        <fullName evidence="1">diguanylate cyclase</fullName>
        <ecNumber evidence="1">2.7.7.65</ecNumber>
    </recommendedName>
</protein>
<dbReference type="GO" id="GO:0043709">
    <property type="term" value="P:cell adhesion involved in single-species biofilm formation"/>
    <property type="evidence" value="ECO:0007669"/>
    <property type="project" value="TreeGrafter"/>
</dbReference>
<dbReference type="RefSeq" id="WP_127613136.1">
    <property type="nucleotide sequence ID" value="NZ_RXOL01000005.1"/>
</dbReference>
<sequence length="319" mass="35340">MESSNWIERRVNKGHDLTLRRSFLFHTSKRFAYRFLVAGFALAATADVQAPDSVWFGPIYLFLIAFSAWTVSGLLAVTLGVLALAINWTTSGFSLYPYGPESALANAALRFLSMLMIVGVLILARRSCEREWQLARADPLTGALNRQAFFEAVQASPDSDQWCALAFADVDGLKKFNDERGHGAGDRALQIFAASVKKAIRKGDLFARIGGDEFLVFMKINDINFVNQIAERLYSATCAKLNQTTSLPCSWGVLLLPPGPRQIDNEIRAADALMYQTKRTGAGFGLARYCPEKDVFEPFDGEILPHDGTVIRSKKRESV</sequence>
<dbReference type="AlphaFoldDB" id="A0A437GVY5"/>
<dbReference type="GO" id="GO:0052621">
    <property type="term" value="F:diguanylate cyclase activity"/>
    <property type="evidence" value="ECO:0007669"/>
    <property type="project" value="UniProtKB-EC"/>
</dbReference>
<keyword evidence="3" id="KW-0812">Transmembrane</keyword>
<evidence type="ECO:0000256" key="1">
    <source>
        <dbReference type="ARBA" id="ARBA00012528"/>
    </source>
</evidence>
<dbReference type="GO" id="GO:1902201">
    <property type="term" value="P:negative regulation of bacterial-type flagellum-dependent cell motility"/>
    <property type="evidence" value="ECO:0007669"/>
    <property type="project" value="TreeGrafter"/>
</dbReference>
<dbReference type="CDD" id="cd01949">
    <property type="entry name" value="GGDEF"/>
    <property type="match status" value="1"/>
</dbReference>
<dbReference type="SUPFAM" id="SSF55073">
    <property type="entry name" value="Nucleotide cyclase"/>
    <property type="match status" value="1"/>
</dbReference>
<dbReference type="EC" id="2.7.7.65" evidence="1"/>
<comment type="catalytic activity">
    <reaction evidence="2">
        <text>2 GTP = 3',3'-c-di-GMP + 2 diphosphate</text>
        <dbReference type="Rhea" id="RHEA:24898"/>
        <dbReference type="ChEBI" id="CHEBI:33019"/>
        <dbReference type="ChEBI" id="CHEBI:37565"/>
        <dbReference type="ChEBI" id="CHEBI:58805"/>
        <dbReference type="EC" id="2.7.7.65"/>
    </reaction>
</comment>
<evidence type="ECO:0000256" key="3">
    <source>
        <dbReference type="SAM" id="Phobius"/>
    </source>
</evidence>
<keyword evidence="3" id="KW-1133">Transmembrane helix</keyword>
<dbReference type="NCBIfam" id="TIGR00254">
    <property type="entry name" value="GGDEF"/>
    <property type="match status" value="1"/>
</dbReference>
<dbReference type="PROSITE" id="PS50887">
    <property type="entry name" value="GGDEF"/>
    <property type="match status" value="1"/>
</dbReference>
<dbReference type="SMART" id="SM00267">
    <property type="entry name" value="GGDEF"/>
    <property type="match status" value="1"/>
</dbReference>
<name>A0A437GVY5_9SPHN</name>